<feature type="compositionally biased region" description="Low complexity" evidence="1">
    <location>
        <begin position="51"/>
        <end position="67"/>
    </location>
</feature>
<accession>A0A5N5EB53</accession>
<proteinExistence type="predicted"/>
<dbReference type="Proteomes" id="UP000326907">
    <property type="component" value="Unassembled WGS sequence"/>
</dbReference>
<organism evidence="2 3">
    <name type="scientific">Streptomyces arboris</name>
    <dbReference type="NCBI Taxonomy" id="2600619"/>
    <lineage>
        <taxon>Bacteria</taxon>
        <taxon>Bacillati</taxon>
        <taxon>Actinomycetota</taxon>
        <taxon>Actinomycetes</taxon>
        <taxon>Kitasatosporales</taxon>
        <taxon>Streptomycetaceae</taxon>
        <taxon>Streptomyces</taxon>
    </lineage>
</organism>
<evidence type="ECO:0000313" key="3">
    <source>
        <dbReference type="Proteomes" id="UP000326907"/>
    </source>
</evidence>
<sequence length="77" mass="7580">MGSTSTGISHTEAETLQTGVAVLIGTGLAEMESGRTFRRSGRSAFAGGDTAPVRARPAGGAGRSAAQGACAVTELTV</sequence>
<dbReference type="RefSeq" id="WP_128849599.1">
    <property type="nucleotide sequence ID" value="NZ_VYUA01000071.1"/>
</dbReference>
<gene>
    <name evidence="2" type="ORF">F5983_35690</name>
</gene>
<dbReference type="AlphaFoldDB" id="A0A5N5EB53"/>
<dbReference type="EMBL" id="VYUA01000071">
    <property type="protein sequence ID" value="KAB2587829.1"/>
    <property type="molecule type" value="Genomic_DNA"/>
</dbReference>
<protein>
    <submittedName>
        <fullName evidence="2">Uncharacterized protein</fullName>
    </submittedName>
</protein>
<name>A0A5N5EB53_9ACTN</name>
<keyword evidence="3" id="KW-1185">Reference proteome</keyword>
<feature type="region of interest" description="Disordered" evidence="1">
    <location>
        <begin position="34"/>
        <end position="67"/>
    </location>
</feature>
<comment type="caution">
    <text evidence="2">The sequence shown here is derived from an EMBL/GenBank/DDBJ whole genome shotgun (WGS) entry which is preliminary data.</text>
</comment>
<evidence type="ECO:0000256" key="1">
    <source>
        <dbReference type="SAM" id="MobiDB-lite"/>
    </source>
</evidence>
<evidence type="ECO:0000313" key="2">
    <source>
        <dbReference type="EMBL" id="KAB2587829.1"/>
    </source>
</evidence>
<reference evidence="2 3" key="1">
    <citation type="submission" date="2019-09" db="EMBL/GenBank/DDBJ databases">
        <authorList>
            <person name="Liu P."/>
        </authorList>
    </citation>
    <scope>NUCLEOTIDE SEQUENCE [LARGE SCALE GENOMIC DNA]</scope>
    <source>
        <strain evidence="2 3">TRM68085</strain>
    </source>
</reference>